<feature type="compositionally biased region" description="Basic residues" evidence="1">
    <location>
        <begin position="29"/>
        <end position="63"/>
    </location>
</feature>
<feature type="compositionally biased region" description="Basic and acidic residues" evidence="1">
    <location>
        <begin position="8"/>
        <end position="22"/>
    </location>
</feature>
<sequence>GRRHAVRAGRDALPRGRRRALDRTTVPGRARRRARRPRPRRRALPGSGRGRRERIHLGRRRPRRSELVAAGGGERPLRRRPDRELVRQGSRTRRCGRHPDLGGGPDRPGPPPLPARPPARPTTAPLVSHHGHRARARGRDRRLRRPAVRRRHGARRADLPPRGRDAGPPVPAQRPHLRPAAAHHFPGAAGVGPGSAAPFVPVHRRRGGPPEPRGRGVPPEGRVAPAGPLPARPGHVPPGRRRLRPGRSAGGPRAPAGPDAGCGRARVQLVGHRERRRRRGRGPLRGVAGRVGASPRGAAYRPGGPRVVPPRGGALVRVGVARAAVGLHRRHPPSAGGRAL</sequence>
<evidence type="ECO:0000256" key="1">
    <source>
        <dbReference type="SAM" id="MobiDB-lite"/>
    </source>
</evidence>
<reference evidence="2" key="1">
    <citation type="submission" date="2020-02" db="EMBL/GenBank/DDBJ databases">
        <authorList>
            <person name="Meier V. D."/>
        </authorList>
    </citation>
    <scope>NUCLEOTIDE SEQUENCE</scope>
    <source>
        <strain evidence="2">AVDCRST_MAG52</strain>
    </source>
</reference>
<feature type="compositionally biased region" description="Basic and acidic residues" evidence="1">
    <location>
        <begin position="155"/>
        <end position="165"/>
    </location>
</feature>
<feature type="compositionally biased region" description="Basic residues" evidence="1">
    <location>
        <begin position="273"/>
        <end position="282"/>
    </location>
</feature>
<feature type="compositionally biased region" description="Pro residues" evidence="1">
    <location>
        <begin position="107"/>
        <end position="120"/>
    </location>
</feature>
<proteinExistence type="predicted"/>
<organism evidence="2">
    <name type="scientific">uncultured Blastococcus sp</name>
    <dbReference type="NCBI Taxonomy" id="217144"/>
    <lineage>
        <taxon>Bacteria</taxon>
        <taxon>Bacillati</taxon>
        <taxon>Actinomycetota</taxon>
        <taxon>Actinomycetes</taxon>
        <taxon>Geodermatophilales</taxon>
        <taxon>Geodermatophilaceae</taxon>
        <taxon>Blastococcus</taxon>
        <taxon>environmental samples</taxon>
    </lineage>
</organism>
<feature type="non-terminal residue" evidence="2">
    <location>
        <position position="340"/>
    </location>
</feature>
<accession>A0A6J4HWM7</accession>
<feature type="region of interest" description="Disordered" evidence="1">
    <location>
        <begin position="1"/>
        <end position="176"/>
    </location>
</feature>
<dbReference type="AlphaFoldDB" id="A0A6J4HWM7"/>
<evidence type="ECO:0000313" key="2">
    <source>
        <dbReference type="EMBL" id="CAA9235472.1"/>
    </source>
</evidence>
<name>A0A6J4HWM7_9ACTN</name>
<feature type="region of interest" description="Disordered" evidence="1">
    <location>
        <begin position="204"/>
        <end position="312"/>
    </location>
</feature>
<feature type="non-terminal residue" evidence="2">
    <location>
        <position position="1"/>
    </location>
</feature>
<feature type="compositionally biased region" description="Basic and acidic residues" evidence="1">
    <location>
        <begin position="75"/>
        <end position="86"/>
    </location>
</feature>
<dbReference type="EMBL" id="CADCTN010000087">
    <property type="protein sequence ID" value="CAA9235472.1"/>
    <property type="molecule type" value="Genomic_DNA"/>
</dbReference>
<feature type="compositionally biased region" description="Basic residues" evidence="1">
    <location>
        <begin position="129"/>
        <end position="154"/>
    </location>
</feature>
<feature type="compositionally biased region" description="Low complexity" evidence="1">
    <location>
        <begin position="246"/>
        <end position="270"/>
    </location>
</feature>
<protein>
    <submittedName>
        <fullName evidence="2">Uncharacterized protein</fullName>
    </submittedName>
</protein>
<feature type="compositionally biased region" description="Low complexity" evidence="1">
    <location>
        <begin position="301"/>
        <end position="312"/>
    </location>
</feature>
<gene>
    <name evidence="2" type="ORF">AVDCRST_MAG52-1337</name>
</gene>